<keyword evidence="11" id="KW-0245">EGF-like domain</keyword>
<dbReference type="FunFam" id="1.20.1070.10:FF:000878">
    <property type="entry name" value="Predicted protein"/>
    <property type="match status" value="1"/>
</dbReference>
<protein>
    <submittedName>
        <fullName evidence="20">Uncharacterized protein</fullName>
    </submittedName>
</protein>
<feature type="transmembrane region" description="Helical" evidence="14">
    <location>
        <begin position="1063"/>
        <end position="1086"/>
    </location>
</feature>
<evidence type="ECO:0000256" key="6">
    <source>
        <dbReference type="ARBA" id="ARBA00022737"/>
    </source>
</evidence>
<dbReference type="RefSeq" id="XP_030838346.1">
    <property type="nucleotide sequence ID" value="XM_030982486.1"/>
</dbReference>
<evidence type="ECO:0000259" key="19">
    <source>
        <dbReference type="PROSITE" id="PS50825"/>
    </source>
</evidence>
<evidence type="ECO:0000259" key="16">
    <source>
        <dbReference type="PROSITE" id="PS50221"/>
    </source>
</evidence>
<dbReference type="Pfam" id="PF02494">
    <property type="entry name" value="HYR"/>
    <property type="match status" value="1"/>
</dbReference>
<dbReference type="OrthoDB" id="536948at2759"/>
<dbReference type="GO" id="GO:0004930">
    <property type="term" value="F:G protein-coupled receptor activity"/>
    <property type="evidence" value="ECO:0007669"/>
    <property type="project" value="InterPro"/>
</dbReference>
<keyword evidence="3" id="KW-1003">Cell membrane</keyword>
<dbReference type="InterPro" id="IPR000832">
    <property type="entry name" value="GPCR_2_secretin-like"/>
</dbReference>
<keyword evidence="4 14" id="KW-0812">Transmembrane</keyword>
<dbReference type="CDD" id="cd15040">
    <property type="entry name" value="7tmB2_Adhesion"/>
    <property type="match status" value="1"/>
</dbReference>
<keyword evidence="8 14" id="KW-0472">Membrane</keyword>
<feature type="transmembrane region" description="Helical" evidence="14">
    <location>
        <begin position="1186"/>
        <end position="1204"/>
    </location>
</feature>
<dbReference type="EnsemblMetazoa" id="XM_030982486">
    <property type="protein sequence ID" value="XP_030838346"/>
    <property type="gene ID" value="LOC115922802"/>
</dbReference>
<organism evidence="20 21">
    <name type="scientific">Strongylocentrotus purpuratus</name>
    <name type="common">Purple sea urchin</name>
    <dbReference type="NCBI Taxonomy" id="7668"/>
    <lineage>
        <taxon>Eukaryota</taxon>
        <taxon>Metazoa</taxon>
        <taxon>Echinodermata</taxon>
        <taxon>Eleutherozoa</taxon>
        <taxon>Echinozoa</taxon>
        <taxon>Echinoidea</taxon>
        <taxon>Euechinoidea</taxon>
        <taxon>Echinacea</taxon>
        <taxon>Camarodonta</taxon>
        <taxon>Echinidea</taxon>
        <taxon>Strongylocentrotidae</taxon>
        <taxon>Strongylocentrotus</taxon>
    </lineage>
</organism>
<accession>A0A7M7NLN1</accession>
<feature type="domain" description="EGF-like" evidence="15">
    <location>
        <begin position="509"/>
        <end position="547"/>
    </location>
</feature>
<dbReference type="InterPro" id="IPR003410">
    <property type="entry name" value="HYR_dom"/>
</dbReference>
<dbReference type="FunFam" id="3.10.250.10:FF:000011">
    <property type="entry name" value="Scavenger receptor class A member 5"/>
    <property type="match status" value="2"/>
</dbReference>
<feature type="transmembrane region" description="Helical" evidence="14">
    <location>
        <begin position="1106"/>
        <end position="1126"/>
    </location>
</feature>
<feature type="domain" description="SRCR" evidence="18">
    <location>
        <begin position="85"/>
        <end position="185"/>
    </location>
</feature>
<dbReference type="PROSITE" id="PS50261">
    <property type="entry name" value="G_PROTEIN_RECEP_F2_4"/>
    <property type="match status" value="1"/>
</dbReference>
<feature type="disulfide bond" evidence="11">
    <location>
        <begin position="537"/>
        <end position="546"/>
    </location>
</feature>
<dbReference type="PROSITE" id="PS00650">
    <property type="entry name" value="G_PROTEIN_RECEP_F2_2"/>
    <property type="match status" value="1"/>
</dbReference>
<comment type="caution">
    <text evidence="11">Lacks conserved residue(s) required for the propagation of feature annotation.</text>
</comment>
<evidence type="ECO:0000313" key="21">
    <source>
        <dbReference type="Proteomes" id="UP000007110"/>
    </source>
</evidence>
<reference evidence="21" key="1">
    <citation type="submission" date="2015-02" db="EMBL/GenBank/DDBJ databases">
        <title>Genome sequencing for Strongylocentrotus purpuratus.</title>
        <authorList>
            <person name="Murali S."/>
            <person name="Liu Y."/>
            <person name="Vee V."/>
            <person name="English A."/>
            <person name="Wang M."/>
            <person name="Skinner E."/>
            <person name="Han Y."/>
            <person name="Muzny D.M."/>
            <person name="Worley K.C."/>
            <person name="Gibbs R.A."/>
        </authorList>
    </citation>
    <scope>NUCLEOTIDE SEQUENCE</scope>
</reference>
<evidence type="ECO:0000259" key="17">
    <source>
        <dbReference type="PROSITE" id="PS50261"/>
    </source>
</evidence>
<dbReference type="InterPro" id="IPR000203">
    <property type="entry name" value="GPS"/>
</dbReference>
<feature type="transmembrane region" description="Helical" evidence="14">
    <location>
        <begin position="1029"/>
        <end position="1051"/>
    </location>
</feature>
<evidence type="ECO:0000256" key="11">
    <source>
        <dbReference type="PROSITE-ProRule" id="PRU00076"/>
    </source>
</evidence>
<evidence type="ECO:0000256" key="4">
    <source>
        <dbReference type="ARBA" id="ARBA00022692"/>
    </source>
</evidence>
<feature type="domain" description="GAIN-B" evidence="16">
    <location>
        <begin position="772"/>
        <end position="945"/>
    </location>
</feature>
<evidence type="ECO:0000259" key="18">
    <source>
        <dbReference type="PROSITE" id="PS50287"/>
    </source>
</evidence>
<evidence type="ECO:0000256" key="7">
    <source>
        <dbReference type="ARBA" id="ARBA00022989"/>
    </source>
</evidence>
<comment type="subcellular location">
    <subcellularLocation>
        <location evidence="2">Cell membrane</location>
    </subcellularLocation>
    <subcellularLocation>
        <location evidence="1">Membrane</location>
        <topology evidence="1">Multi-pass membrane protein</topology>
    </subcellularLocation>
</comment>
<feature type="compositionally biased region" description="Polar residues" evidence="13">
    <location>
        <begin position="1228"/>
        <end position="1245"/>
    </location>
</feature>
<evidence type="ECO:0000256" key="13">
    <source>
        <dbReference type="SAM" id="MobiDB-lite"/>
    </source>
</evidence>
<name>A0A7M7NLN1_STRPU</name>
<feature type="region of interest" description="Disordered" evidence="13">
    <location>
        <begin position="1228"/>
        <end position="1260"/>
    </location>
</feature>
<dbReference type="PROSITE" id="PS00420">
    <property type="entry name" value="SRCR_1"/>
    <property type="match status" value="2"/>
</dbReference>
<proteinExistence type="predicted"/>
<dbReference type="PROSITE" id="PS00022">
    <property type="entry name" value="EGF_1"/>
    <property type="match status" value="1"/>
</dbReference>
<dbReference type="PROSITE" id="PS50221">
    <property type="entry name" value="GAIN_B"/>
    <property type="match status" value="1"/>
</dbReference>
<keyword evidence="10" id="KW-0325">Glycoprotein</keyword>
<dbReference type="Proteomes" id="UP000007110">
    <property type="component" value="Unassembled WGS sequence"/>
</dbReference>
<dbReference type="InterPro" id="IPR046338">
    <property type="entry name" value="GAIN_dom_sf"/>
</dbReference>
<dbReference type="SUPFAM" id="SSF57196">
    <property type="entry name" value="EGF/Laminin"/>
    <property type="match status" value="1"/>
</dbReference>
<dbReference type="KEGG" id="spu:115922802"/>
<dbReference type="InterPro" id="IPR000742">
    <property type="entry name" value="EGF"/>
</dbReference>
<dbReference type="PROSITE" id="PS50825">
    <property type="entry name" value="HYR"/>
    <property type="match status" value="1"/>
</dbReference>
<evidence type="ECO:0000259" key="15">
    <source>
        <dbReference type="PROSITE" id="PS50026"/>
    </source>
</evidence>
<feature type="disulfide bond" evidence="12">
    <location>
        <begin position="261"/>
        <end position="271"/>
    </location>
</feature>
<feature type="disulfide bond" evidence="12">
    <location>
        <begin position="110"/>
        <end position="174"/>
    </location>
</feature>
<dbReference type="PANTHER" id="PTHR45692:SF1">
    <property type="entry name" value="G-PROTEIN COUPLED RECEPTORS FAMILY 2 PROFILE 2 DOMAIN-CONTAINING PROTEIN"/>
    <property type="match status" value="1"/>
</dbReference>
<dbReference type="InterPro" id="IPR017983">
    <property type="entry name" value="GPCR_2_secretin-like_CS"/>
</dbReference>
<dbReference type="PROSITE" id="PS50026">
    <property type="entry name" value="EGF_3"/>
    <property type="match status" value="1"/>
</dbReference>
<feature type="transmembrane region" description="Helical" evidence="14">
    <location>
        <begin position="1154"/>
        <end position="1174"/>
    </location>
</feature>
<dbReference type="GeneID" id="115922802"/>
<feature type="disulfide bond" evidence="12">
    <location>
        <begin position="217"/>
        <end position="281"/>
    </location>
</feature>
<sequence>MLTAGSLHTASVSLRDPTMANWEIVSFRLILFIILLPHINGVLNIDSDQEDYDTGSSSFIDIDWTAIRPHIWIPSTTNIGSHLDVRVVDGPNNATGRVEVWYKGAWGTVCDDGWDLNDANVVCRMLGFFKASSAPVRAEYGAGSGDILLDEVDCTGSEISLEDCIKSEFGVNNCDHSEDAGVICTDPISLDVRLVDGPNNNSGRVEVQENGSWGTICDDGWDAKDANVVCRMLGFFGAAYASVQATYGEGVGDISLRNVDCIGTESNLGTCFHDRPESFDCAHGEDAGAACLVLIQDDSGSGASSVDGDFGSGESSGDDDSVSSLSSWNDNSVSWASSWNDDSGSGASSGDGTMFGLQCPDLVSSTDKGLTTSSTVIISPHVHGSVDNRNFSVGCTYTSHDVFYYGDTWVACAARDDLGNYLTCDFTVTVTDGEPPHLDCPDIISTTDQGLPTSSRFPNPQASDNTDPSPSVICSRTSSDVFQFGDTNVTCHATDESGNVGRCVFVVTVQDPCMVHDPCINGECSYYIGSGQYQCDCYDQYEGTHCDVIPHPTPICKNTTWMSSRFGLISFLEGENGTWANSTEVCPFNTTNADQPIGRAICVGDLISQSTWLPDPTDNCGQFRNAGDLLGQLSKVIVSDENVAKLSEDVSLVTSNTGDISSDDIFSIANIISNISARTNSEKVTASIVAIVSNIADVDTETLESASASVIDVVKVFERQIKSVPIEDGDNFSIQQKNIAVQVQSVPTDVISNGLVISLAGDTNSDLKKFDTNIQTSNENQAEATKPDTIAIVNIPSAISSALPLISGGSSNTNGFVRVIFSVFSTPALFISKSLKNTSVGTNRSANTPVISLSIGDEKIEDLTEPINFTFTTIESGLTNPSCSYWDIGYSDWSQEGCQLLSTSGISSSNDNNWDPPPSNEKEKIVCGCNHLTNFAVLMDISREEGSFEQAYTVLTYIGCGISIVSLLVTLATYLSNRVLRGKQTNQIFICLCLTLLCLYLSFIVMMSLDSAKRQYQVKAGPCGFITALVHYFVLSSLTWMGVEGYNTYLIIVKIFDTYIPRFMLKAGGVAWGIPALIVIVTGAIAEDKYAHGDVCFLELWAQIGGLLIPMTIILLFNVVIFALIVRQLMKSSNLAGRVKKEAKVERRENIKRVQNAICILLLLGLTWITGYFLMIREFSQVVEPIFIILNSFQGLFIFLLYCVRKPMVRKQWGLTCLDRVKRQQDATTSNITHSPESRPLSTSLDAKPQEKNNETSAML</sequence>
<dbReference type="FunFam" id="2.60.220.50:FF:000077">
    <property type="entry name" value="Uncharacterized protein"/>
    <property type="match status" value="1"/>
</dbReference>
<evidence type="ECO:0000256" key="10">
    <source>
        <dbReference type="ARBA" id="ARBA00023180"/>
    </source>
</evidence>
<evidence type="ECO:0000256" key="2">
    <source>
        <dbReference type="ARBA" id="ARBA00004236"/>
    </source>
</evidence>
<evidence type="ECO:0000256" key="3">
    <source>
        <dbReference type="ARBA" id="ARBA00022475"/>
    </source>
</evidence>
<feature type="disulfide bond" evidence="12">
    <location>
        <begin position="123"/>
        <end position="184"/>
    </location>
</feature>
<dbReference type="OMA" id="DNDECAV"/>
<dbReference type="SMART" id="SM00202">
    <property type="entry name" value="SR"/>
    <property type="match status" value="2"/>
</dbReference>
<keyword evidence="21" id="KW-1185">Reference proteome</keyword>
<dbReference type="InParanoid" id="A0A7M7NLN1"/>
<evidence type="ECO:0000256" key="12">
    <source>
        <dbReference type="PROSITE-ProRule" id="PRU00196"/>
    </source>
</evidence>
<keyword evidence="6" id="KW-0677">Repeat</keyword>
<feature type="compositionally biased region" description="Low complexity" evidence="13">
    <location>
        <begin position="303"/>
        <end position="315"/>
    </location>
</feature>
<dbReference type="PANTHER" id="PTHR45692">
    <property type="entry name" value="G_PROTEIN_RECEP_F2_4 DOMAIN-CONTAINING PROTEIN"/>
    <property type="match status" value="1"/>
</dbReference>
<dbReference type="InterPro" id="IPR057244">
    <property type="entry name" value="GAIN_B"/>
</dbReference>
<evidence type="ECO:0000256" key="9">
    <source>
        <dbReference type="ARBA" id="ARBA00023157"/>
    </source>
</evidence>
<dbReference type="Gene3D" id="3.10.250.10">
    <property type="entry name" value="SRCR-like domain"/>
    <property type="match status" value="2"/>
</dbReference>
<dbReference type="PRINTS" id="PR00249">
    <property type="entry name" value="GPCRSECRETIN"/>
</dbReference>
<feature type="disulfide bond" evidence="12">
    <location>
        <begin position="230"/>
        <end position="291"/>
    </location>
</feature>
<dbReference type="InterPro" id="IPR001190">
    <property type="entry name" value="SRCR"/>
</dbReference>
<dbReference type="Gene3D" id="2.10.25.10">
    <property type="entry name" value="Laminin"/>
    <property type="match status" value="1"/>
</dbReference>
<dbReference type="SMART" id="SM00303">
    <property type="entry name" value="GPS"/>
    <property type="match status" value="1"/>
</dbReference>
<evidence type="ECO:0000256" key="1">
    <source>
        <dbReference type="ARBA" id="ARBA00004141"/>
    </source>
</evidence>
<feature type="transmembrane region" description="Helical" evidence="14">
    <location>
        <begin position="954"/>
        <end position="976"/>
    </location>
</feature>
<dbReference type="Pfam" id="PF00002">
    <property type="entry name" value="7tm_2"/>
    <property type="match status" value="1"/>
</dbReference>
<evidence type="ECO:0000313" key="20">
    <source>
        <dbReference type="EnsemblMetazoa" id="XP_030838346"/>
    </source>
</evidence>
<dbReference type="PRINTS" id="PR00258">
    <property type="entry name" value="SPERACTRCPTR"/>
</dbReference>
<evidence type="ECO:0000256" key="14">
    <source>
        <dbReference type="SAM" id="Phobius"/>
    </source>
</evidence>
<keyword evidence="5" id="KW-0732">Signal</keyword>
<dbReference type="Gene3D" id="2.60.220.50">
    <property type="match status" value="1"/>
</dbReference>
<dbReference type="Gene3D" id="1.20.1070.10">
    <property type="entry name" value="Rhodopsin 7-helix transmembrane proteins"/>
    <property type="match status" value="1"/>
</dbReference>
<dbReference type="InterPro" id="IPR036772">
    <property type="entry name" value="SRCR-like_dom_sf"/>
</dbReference>
<feature type="domain" description="HYR" evidence="19">
    <location>
        <begin position="431"/>
        <end position="511"/>
    </location>
</feature>
<dbReference type="GO" id="GO:0007166">
    <property type="term" value="P:cell surface receptor signaling pathway"/>
    <property type="evidence" value="ECO:0007669"/>
    <property type="project" value="InterPro"/>
</dbReference>
<dbReference type="CDD" id="cd00054">
    <property type="entry name" value="EGF_CA"/>
    <property type="match status" value="1"/>
</dbReference>
<feature type="domain" description="SRCR" evidence="18">
    <location>
        <begin position="192"/>
        <end position="292"/>
    </location>
</feature>
<keyword evidence="9 12" id="KW-1015">Disulfide bond</keyword>
<evidence type="ECO:0000256" key="5">
    <source>
        <dbReference type="ARBA" id="ARBA00022729"/>
    </source>
</evidence>
<dbReference type="SUPFAM" id="SSF56487">
    <property type="entry name" value="SRCR-like"/>
    <property type="match status" value="2"/>
</dbReference>
<evidence type="ECO:0000256" key="8">
    <source>
        <dbReference type="ARBA" id="ARBA00023136"/>
    </source>
</evidence>
<dbReference type="InterPro" id="IPR017981">
    <property type="entry name" value="GPCR_2-like_7TM"/>
</dbReference>
<dbReference type="Pfam" id="PF01825">
    <property type="entry name" value="GPS"/>
    <property type="match status" value="1"/>
</dbReference>
<feature type="region of interest" description="Disordered" evidence="13">
    <location>
        <begin position="303"/>
        <end position="325"/>
    </location>
</feature>
<dbReference type="Pfam" id="PF00530">
    <property type="entry name" value="SRCR"/>
    <property type="match status" value="2"/>
</dbReference>
<feature type="region of interest" description="Disordered" evidence="13">
    <location>
        <begin position="449"/>
        <end position="471"/>
    </location>
</feature>
<feature type="transmembrane region" description="Helical" evidence="14">
    <location>
        <begin position="988"/>
        <end position="1009"/>
    </location>
</feature>
<dbReference type="SUPFAM" id="SSF81321">
    <property type="entry name" value="Family A G protein-coupled receptor-like"/>
    <property type="match status" value="1"/>
</dbReference>
<feature type="domain" description="G-protein coupled receptors family 2 profile 2" evidence="17">
    <location>
        <begin position="952"/>
        <end position="1206"/>
    </location>
</feature>
<reference evidence="20" key="2">
    <citation type="submission" date="2021-01" db="UniProtKB">
        <authorList>
            <consortium name="EnsemblMetazoa"/>
        </authorList>
    </citation>
    <scope>IDENTIFICATION</scope>
</reference>
<dbReference type="PROSITE" id="PS50287">
    <property type="entry name" value="SRCR_2"/>
    <property type="match status" value="2"/>
</dbReference>
<feature type="disulfide bond" evidence="12">
    <location>
        <begin position="154"/>
        <end position="164"/>
    </location>
</feature>
<dbReference type="AlphaFoldDB" id="A0A7M7NLN1"/>
<dbReference type="GO" id="GO:0005886">
    <property type="term" value="C:plasma membrane"/>
    <property type="evidence" value="ECO:0007669"/>
    <property type="project" value="UniProtKB-SubCell"/>
</dbReference>
<keyword evidence="7 14" id="KW-1133">Transmembrane helix</keyword>